<dbReference type="FunFam" id="3.90.640.10:FF:000007">
    <property type="entry name" value="Actin like 7B"/>
    <property type="match status" value="1"/>
</dbReference>
<dbReference type="SMART" id="SM00268">
    <property type="entry name" value="ACTIN"/>
    <property type="match status" value="1"/>
</dbReference>
<evidence type="ECO:0000313" key="8">
    <source>
        <dbReference type="EMBL" id="CAI4039504.1"/>
    </source>
</evidence>
<accession>A0AA35IYZ8</accession>
<name>A0AA35IYZ8_SACMI</name>
<sequence>MNQLNDIDVLYNQPIVIDNGSGIIKAGFSGEERPKALEYSLVGHTKYDKVMLEGLQGDTFVGNKAQKLRGLLRLRYPMKHGVVEDWDSMELIWSYVLNEVLQLQNIEEHPLLITEAPMNPLKNREMIAQVMFETFNLSAIYVSDPAVLSLYASGRTTGCVVDCGEGYCSSVPIYDGFALPASIMRMDIGGGDITEQLQFQIRKSAGVSLFSSSEREIVRTIKEKVCYLAKDAKKEEDKYLQGTQDLISAFKLPDGKSIEVGNDRYRAPEILFSPQIIGSGYDGLSNMCMQSIWKVDLDLRKNLLSSVILSGGTTTLKGFGDRMLHDLEALTKGTSKIKIIAPPERKYTAWIGGSILTGLSTFQKLWTKKSDWLEDSNRVYSNLM</sequence>
<comment type="subcellular location">
    <subcellularLocation>
        <location evidence="1">Cytoplasm</location>
        <location evidence="1">Cytoskeleton</location>
    </subcellularLocation>
</comment>
<dbReference type="GeneID" id="80918715"/>
<comment type="similarity">
    <text evidence="4">Belongs to the actin family. ARP1 subfamily.</text>
</comment>
<dbReference type="PRINTS" id="PR00190">
    <property type="entry name" value="ACTIN"/>
</dbReference>
<dbReference type="InterPro" id="IPR020902">
    <property type="entry name" value="Actin/actin-like_CS"/>
</dbReference>
<dbReference type="GO" id="GO:0005869">
    <property type="term" value="C:dynactin complex"/>
    <property type="evidence" value="ECO:0007669"/>
    <property type="project" value="UniProtKB-ARBA"/>
</dbReference>
<dbReference type="CDD" id="cd10216">
    <property type="entry name" value="ASKHA_NBD_Arp1"/>
    <property type="match status" value="1"/>
</dbReference>
<protein>
    <recommendedName>
        <fullName evidence="5">Centractin</fullName>
    </recommendedName>
    <alternativeName>
        <fullName evidence="6">Actin-like protein</fullName>
    </alternativeName>
    <alternativeName>
        <fullName evidence="7">Actin-related protein 1</fullName>
    </alternativeName>
</protein>
<evidence type="ECO:0000256" key="3">
    <source>
        <dbReference type="ARBA" id="ARBA00023212"/>
    </source>
</evidence>
<keyword evidence="9" id="KW-1185">Reference proteome</keyword>
<evidence type="ECO:0000256" key="1">
    <source>
        <dbReference type="ARBA" id="ARBA00004245"/>
    </source>
</evidence>
<dbReference type="EMBL" id="OX365764">
    <property type="protein sequence ID" value="CAI4039504.1"/>
    <property type="molecule type" value="Genomic_DNA"/>
</dbReference>
<dbReference type="RefSeq" id="XP_056082619.1">
    <property type="nucleotide sequence ID" value="XM_056222982.1"/>
</dbReference>
<dbReference type="PROSITE" id="PS01132">
    <property type="entry name" value="ACTINS_ACT_LIKE"/>
    <property type="match status" value="1"/>
</dbReference>
<keyword evidence="2" id="KW-0963">Cytoplasm</keyword>
<gene>
    <name evidence="8" type="primary">SMKI08G1710</name>
    <name evidence="8" type="ORF">SMKI_08G1710</name>
</gene>
<evidence type="ECO:0000256" key="4">
    <source>
        <dbReference type="ARBA" id="ARBA00038483"/>
    </source>
</evidence>
<evidence type="ECO:0000256" key="6">
    <source>
        <dbReference type="ARBA" id="ARBA00076361"/>
    </source>
</evidence>
<dbReference type="Gene3D" id="3.30.420.40">
    <property type="match status" value="2"/>
</dbReference>
<dbReference type="PANTHER" id="PTHR11937">
    <property type="entry name" value="ACTIN"/>
    <property type="match status" value="1"/>
</dbReference>
<organism evidence="8 9">
    <name type="scientific">Saccharomyces mikatae IFO 1815</name>
    <dbReference type="NCBI Taxonomy" id="226126"/>
    <lineage>
        <taxon>Eukaryota</taxon>
        <taxon>Fungi</taxon>
        <taxon>Dikarya</taxon>
        <taxon>Ascomycota</taxon>
        <taxon>Saccharomycotina</taxon>
        <taxon>Saccharomycetes</taxon>
        <taxon>Saccharomycetales</taxon>
        <taxon>Saccharomycetaceae</taxon>
        <taxon>Saccharomyces</taxon>
    </lineage>
</organism>
<proteinExistence type="inferred from homology"/>
<dbReference type="Gene3D" id="3.90.640.10">
    <property type="entry name" value="Actin, Chain A, domain 4"/>
    <property type="match status" value="1"/>
</dbReference>
<evidence type="ECO:0000313" key="9">
    <source>
        <dbReference type="Proteomes" id="UP001161438"/>
    </source>
</evidence>
<evidence type="ECO:0000256" key="5">
    <source>
        <dbReference type="ARBA" id="ARBA00073387"/>
    </source>
</evidence>
<evidence type="ECO:0000256" key="2">
    <source>
        <dbReference type="ARBA" id="ARBA00022490"/>
    </source>
</evidence>
<reference evidence="8" key="1">
    <citation type="submission" date="2022-10" db="EMBL/GenBank/DDBJ databases">
        <authorList>
            <person name="Byrne P K."/>
        </authorList>
    </citation>
    <scope>NUCLEOTIDE SEQUENCE</scope>
    <source>
        <strain evidence="8">IFO1815</strain>
    </source>
</reference>
<evidence type="ECO:0000256" key="7">
    <source>
        <dbReference type="ARBA" id="ARBA00083222"/>
    </source>
</evidence>
<dbReference type="Pfam" id="PF00022">
    <property type="entry name" value="Actin"/>
    <property type="match status" value="1"/>
</dbReference>
<dbReference type="AlphaFoldDB" id="A0AA35IYZ8"/>
<dbReference type="FunFam" id="3.30.420.40:FF:000018">
    <property type="entry name" value="Actin-like protein (Centractin)"/>
    <property type="match status" value="1"/>
</dbReference>
<dbReference type="InterPro" id="IPR004000">
    <property type="entry name" value="Actin"/>
</dbReference>
<dbReference type="InterPro" id="IPR043129">
    <property type="entry name" value="ATPase_NBD"/>
</dbReference>
<dbReference type="SUPFAM" id="SSF53067">
    <property type="entry name" value="Actin-like ATPase domain"/>
    <property type="match status" value="2"/>
</dbReference>
<dbReference type="Proteomes" id="UP001161438">
    <property type="component" value="Chromosome 8"/>
</dbReference>
<keyword evidence="3" id="KW-0206">Cytoskeleton</keyword>